<dbReference type="RefSeq" id="WP_374919561.1">
    <property type="nucleotide sequence ID" value="NZ_JBHFGJ010000006.1"/>
</dbReference>
<dbReference type="PANTHER" id="PTHR37292">
    <property type="entry name" value="VNG6097C"/>
    <property type="match status" value="1"/>
</dbReference>
<feature type="domain" description="GmrSD restriction endonucleases N-terminal" evidence="1">
    <location>
        <begin position="16"/>
        <end position="213"/>
    </location>
</feature>
<comment type="caution">
    <text evidence="2">The sequence shown here is derived from an EMBL/GenBank/DDBJ whole genome shotgun (WGS) entry which is preliminary data.</text>
</comment>
<dbReference type="EMBL" id="JBHFGJ010000006">
    <property type="protein sequence ID" value="MFB2653848.1"/>
    <property type="molecule type" value="Genomic_DNA"/>
</dbReference>
<protein>
    <submittedName>
        <fullName evidence="2">DUF262 domain-containing protein</fullName>
    </submittedName>
</protein>
<keyword evidence="3" id="KW-1185">Reference proteome</keyword>
<gene>
    <name evidence="2" type="ORF">ACE02L_14005</name>
</gene>
<proteinExistence type="predicted"/>
<dbReference type="PANTHER" id="PTHR37292:SF2">
    <property type="entry name" value="DUF262 DOMAIN-CONTAINING PROTEIN"/>
    <property type="match status" value="1"/>
</dbReference>
<dbReference type="Pfam" id="PF03235">
    <property type="entry name" value="GmrSD_N"/>
    <property type="match status" value="1"/>
</dbReference>
<evidence type="ECO:0000259" key="1">
    <source>
        <dbReference type="Pfam" id="PF03235"/>
    </source>
</evidence>
<evidence type="ECO:0000313" key="3">
    <source>
        <dbReference type="Proteomes" id="UP001576726"/>
    </source>
</evidence>
<dbReference type="Proteomes" id="UP001576726">
    <property type="component" value="Unassembled WGS sequence"/>
</dbReference>
<evidence type="ECO:0000313" key="2">
    <source>
        <dbReference type="EMBL" id="MFB2653848.1"/>
    </source>
</evidence>
<organism evidence="2 3">
    <name type="scientific">Shewanella seohaensis</name>
    <dbReference type="NCBI Taxonomy" id="755175"/>
    <lineage>
        <taxon>Bacteria</taxon>
        <taxon>Pseudomonadati</taxon>
        <taxon>Pseudomonadota</taxon>
        <taxon>Gammaproteobacteria</taxon>
        <taxon>Alteromonadales</taxon>
        <taxon>Shewanellaceae</taxon>
        <taxon>Shewanella</taxon>
    </lineage>
</organism>
<reference evidence="2 3" key="1">
    <citation type="submission" date="2024-09" db="EMBL/GenBank/DDBJ databases">
        <authorList>
            <person name="Zhang Y."/>
        </authorList>
    </citation>
    <scope>NUCLEOTIDE SEQUENCE [LARGE SCALE GENOMIC DNA]</scope>
    <source>
        <strain evidence="2 3">SH314</strain>
    </source>
</reference>
<name>A0ABV4VXF7_9GAMM</name>
<sequence length="495" mass="57005">MKSNTSVHPSVLYVDDLIPKVEKGALKIPAFQRSYVWQKKNVLELFESIYHGFPIGSVLLWETNTRIKESNNFNISVTSNPFQYILDGQQRLTTLYHCLTKHSGEDGIWDVYMDLEQETFIHLTNVNEFKSTYFPISKVLNTLDFFKEAKRLLDETGSEVYVSKAEQLASRIRKYKLAMINLEGGDLDDAIEIFTRLNKTGMKIEAIDLITALNFENQDISRFETVKNKIFNITTDYDFLSQEKSDEYFGDIFIKIIRISLGFQIYANNDTEKVATLVRSDSFNDIAEKMVDSYRKTIEFIVKDSRFSSQQELPYVNILFMVFAYFFGGNSNKIVLKSMIYKGAIAGLFNVSPSGTDNLIKFFQNDFDSIFLTKKMIQMLESDFVNRYLSEIEGGTFNARSALGKVTFNIIKCNYLDGNSDSNYEFLKFPPATSVTNSNYKERLGNKCFFTSTQHELASKIYPNPLGDIESTLKNREYALYSLIQKFIDDNIDVF</sequence>
<dbReference type="InterPro" id="IPR004919">
    <property type="entry name" value="GmrSD_N"/>
</dbReference>
<accession>A0ABV4VXF7</accession>